<dbReference type="Proteomes" id="UP001054837">
    <property type="component" value="Unassembled WGS sequence"/>
</dbReference>
<organism evidence="1 2">
    <name type="scientific">Caerostris darwini</name>
    <dbReference type="NCBI Taxonomy" id="1538125"/>
    <lineage>
        <taxon>Eukaryota</taxon>
        <taxon>Metazoa</taxon>
        <taxon>Ecdysozoa</taxon>
        <taxon>Arthropoda</taxon>
        <taxon>Chelicerata</taxon>
        <taxon>Arachnida</taxon>
        <taxon>Araneae</taxon>
        <taxon>Araneomorphae</taxon>
        <taxon>Entelegynae</taxon>
        <taxon>Araneoidea</taxon>
        <taxon>Araneidae</taxon>
        <taxon>Caerostris</taxon>
    </lineage>
</organism>
<comment type="caution">
    <text evidence="1">The sequence shown here is derived from an EMBL/GenBank/DDBJ whole genome shotgun (WGS) entry which is preliminary data.</text>
</comment>
<reference evidence="1 2" key="1">
    <citation type="submission" date="2021-06" db="EMBL/GenBank/DDBJ databases">
        <title>Caerostris darwini draft genome.</title>
        <authorList>
            <person name="Kono N."/>
            <person name="Arakawa K."/>
        </authorList>
    </citation>
    <scope>NUCLEOTIDE SEQUENCE [LARGE SCALE GENOMIC DNA]</scope>
</reference>
<protein>
    <submittedName>
        <fullName evidence="1">Uncharacterized protein</fullName>
    </submittedName>
</protein>
<dbReference type="AlphaFoldDB" id="A0AAV4UXI2"/>
<accession>A0AAV4UXI2</accession>
<keyword evidence="2" id="KW-1185">Reference proteome</keyword>
<evidence type="ECO:0000313" key="2">
    <source>
        <dbReference type="Proteomes" id="UP001054837"/>
    </source>
</evidence>
<proteinExistence type="predicted"/>
<evidence type="ECO:0000313" key="1">
    <source>
        <dbReference type="EMBL" id="GIY62446.1"/>
    </source>
</evidence>
<sequence>MSFFTIDSEFSEFPHHSTIFQAHFSNEISISLVIAEHLNKGWSPGDALQKLRPSVSTSVLKAAAAWKPWAQKRMGARDEWMIFGLGM</sequence>
<dbReference type="EMBL" id="BPLQ01012086">
    <property type="protein sequence ID" value="GIY62446.1"/>
    <property type="molecule type" value="Genomic_DNA"/>
</dbReference>
<name>A0AAV4UXI2_9ARAC</name>
<gene>
    <name evidence="1" type="ORF">CDAR_50661</name>
</gene>